<dbReference type="Proteomes" id="UP001434883">
    <property type="component" value="Unassembled WGS sequence"/>
</dbReference>
<reference evidence="8 9" key="1">
    <citation type="submission" date="2021-06" db="EMBL/GenBank/DDBJ databases">
        <authorList>
            <person name="Palmer J.M."/>
        </authorList>
    </citation>
    <scope>NUCLEOTIDE SEQUENCE [LARGE SCALE GENOMIC DNA]</scope>
    <source>
        <strain evidence="8 9">XC_2019</strain>
        <tissue evidence="8">Muscle</tissue>
    </source>
</reference>
<dbReference type="PROSITE" id="PS00108">
    <property type="entry name" value="PROTEIN_KINASE_ST"/>
    <property type="match status" value="1"/>
</dbReference>
<dbReference type="Gene3D" id="1.10.510.10">
    <property type="entry name" value="Transferase(Phosphotransferase) domain 1"/>
    <property type="match status" value="1"/>
</dbReference>
<accession>A0ABV0RIK5</accession>
<dbReference type="SUPFAM" id="SSF56112">
    <property type="entry name" value="Protein kinase-like (PK-like)"/>
    <property type="match status" value="1"/>
</dbReference>
<gene>
    <name evidence="8" type="ORF">XENOCAPTIV_022785</name>
</gene>
<dbReference type="PANTHER" id="PTHR24058:SF53">
    <property type="entry name" value="HOMEODOMAIN-INTERACTING PROTEIN KINASE 2"/>
    <property type="match status" value="1"/>
</dbReference>
<keyword evidence="2" id="KW-0808">Transferase</keyword>
<evidence type="ECO:0000259" key="7">
    <source>
        <dbReference type="PROSITE" id="PS50011"/>
    </source>
</evidence>
<feature type="region of interest" description="Disordered" evidence="6">
    <location>
        <begin position="309"/>
        <end position="373"/>
    </location>
</feature>
<dbReference type="EMBL" id="JAHRIN010047127">
    <property type="protein sequence ID" value="MEQ2208000.1"/>
    <property type="molecule type" value="Genomic_DNA"/>
</dbReference>
<dbReference type="InterPro" id="IPR011009">
    <property type="entry name" value="Kinase-like_dom_sf"/>
</dbReference>
<organism evidence="8 9">
    <name type="scientific">Xenoophorus captivus</name>
    <dbReference type="NCBI Taxonomy" id="1517983"/>
    <lineage>
        <taxon>Eukaryota</taxon>
        <taxon>Metazoa</taxon>
        <taxon>Chordata</taxon>
        <taxon>Craniata</taxon>
        <taxon>Vertebrata</taxon>
        <taxon>Euteleostomi</taxon>
        <taxon>Actinopterygii</taxon>
        <taxon>Neopterygii</taxon>
        <taxon>Teleostei</taxon>
        <taxon>Neoteleostei</taxon>
        <taxon>Acanthomorphata</taxon>
        <taxon>Ovalentaria</taxon>
        <taxon>Atherinomorphae</taxon>
        <taxon>Cyprinodontiformes</taxon>
        <taxon>Goodeidae</taxon>
        <taxon>Xenoophorus</taxon>
    </lineage>
</organism>
<evidence type="ECO:0000256" key="4">
    <source>
        <dbReference type="ARBA" id="ARBA00022777"/>
    </source>
</evidence>
<evidence type="ECO:0000256" key="3">
    <source>
        <dbReference type="ARBA" id="ARBA00022741"/>
    </source>
</evidence>
<evidence type="ECO:0000313" key="8">
    <source>
        <dbReference type="EMBL" id="MEQ2208000.1"/>
    </source>
</evidence>
<keyword evidence="3" id="KW-0547">Nucleotide-binding</keyword>
<evidence type="ECO:0000256" key="5">
    <source>
        <dbReference type="ARBA" id="ARBA00022840"/>
    </source>
</evidence>
<keyword evidence="1" id="KW-0723">Serine/threonine-protein kinase</keyword>
<keyword evidence="4" id="KW-0418">Kinase</keyword>
<dbReference type="PANTHER" id="PTHR24058">
    <property type="entry name" value="DUAL SPECIFICITY PROTEIN KINASE"/>
    <property type="match status" value="1"/>
</dbReference>
<sequence>LSPGSGKNEMKILKALREFKSDKSNIVCFLEHFDYQNQFCLALERLDINLHDFIKCKYFVPLDVNEIRVIAQQLLVALNVLKNMGVTHRDIKCDNIMLVDHVLQPLSVKLIDFGLSTRTYNLTNLRFKQPLSYRSPDVILDLPLDEAIDMWGLGCVLSFLYLGRHLFPSGSEYETLSVMIKLLGQPHDTLLTCAFSTDTFFKCVTGEFTHSWLLKTADEYVKDSGEQIVLRRGVYSDLNSLDDLQNMRPHAKDPFEKADLLAFINLLKQTLDINPSRRITPINGLNHEFITMKHLSGATNSPYVTASYKKMEKHPETEPEVGESTPPGPSQSQTAEESLDSGKNKADKHSLPPIPNSDSAIRMQRRTYFGKQT</sequence>
<dbReference type="InterPro" id="IPR008271">
    <property type="entry name" value="Ser/Thr_kinase_AS"/>
</dbReference>
<protein>
    <recommendedName>
        <fullName evidence="7">Protein kinase domain-containing protein</fullName>
    </recommendedName>
</protein>
<feature type="compositionally biased region" description="Basic and acidic residues" evidence="6">
    <location>
        <begin position="340"/>
        <end position="350"/>
    </location>
</feature>
<dbReference type="InterPro" id="IPR000719">
    <property type="entry name" value="Prot_kinase_dom"/>
</dbReference>
<dbReference type="Pfam" id="PF00069">
    <property type="entry name" value="Pkinase"/>
    <property type="match status" value="1"/>
</dbReference>
<keyword evidence="9" id="KW-1185">Reference proteome</keyword>
<name>A0ABV0RIK5_9TELE</name>
<comment type="caution">
    <text evidence="8">The sequence shown here is derived from an EMBL/GenBank/DDBJ whole genome shotgun (WGS) entry which is preliminary data.</text>
</comment>
<dbReference type="InterPro" id="IPR050494">
    <property type="entry name" value="Ser_Thr_dual-spec_kinase"/>
</dbReference>
<feature type="non-terminal residue" evidence="8">
    <location>
        <position position="1"/>
    </location>
</feature>
<evidence type="ECO:0000256" key="6">
    <source>
        <dbReference type="SAM" id="MobiDB-lite"/>
    </source>
</evidence>
<evidence type="ECO:0000313" key="9">
    <source>
        <dbReference type="Proteomes" id="UP001434883"/>
    </source>
</evidence>
<proteinExistence type="predicted"/>
<evidence type="ECO:0000256" key="1">
    <source>
        <dbReference type="ARBA" id="ARBA00022527"/>
    </source>
</evidence>
<dbReference type="SMART" id="SM00220">
    <property type="entry name" value="S_TKc"/>
    <property type="match status" value="1"/>
</dbReference>
<evidence type="ECO:0000256" key="2">
    <source>
        <dbReference type="ARBA" id="ARBA00022679"/>
    </source>
</evidence>
<dbReference type="PROSITE" id="PS50011">
    <property type="entry name" value="PROTEIN_KINASE_DOM"/>
    <property type="match status" value="1"/>
</dbReference>
<keyword evidence="5" id="KW-0067">ATP-binding</keyword>
<feature type="domain" description="Protein kinase" evidence="7">
    <location>
        <begin position="1"/>
        <end position="290"/>
    </location>
</feature>